<dbReference type="Proteomes" id="UP000483286">
    <property type="component" value="Unassembled WGS sequence"/>
</dbReference>
<keyword evidence="3" id="KW-1185">Reference proteome</keyword>
<dbReference type="InterPro" id="IPR037053">
    <property type="entry name" value="Phage_tail_collar_dom_sf"/>
</dbReference>
<evidence type="ECO:0000259" key="1">
    <source>
        <dbReference type="Pfam" id="PF07484"/>
    </source>
</evidence>
<organism evidence="2 3">
    <name type="scientific">Deinococcus arboris</name>
    <dbReference type="NCBI Taxonomy" id="2682977"/>
    <lineage>
        <taxon>Bacteria</taxon>
        <taxon>Thermotogati</taxon>
        <taxon>Deinococcota</taxon>
        <taxon>Deinococci</taxon>
        <taxon>Deinococcales</taxon>
        <taxon>Deinococcaceae</taxon>
        <taxon>Deinococcus</taxon>
    </lineage>
</organism>
<dbReference type="AlphaFoldDB" id="A0A7C9HXE0"/>
<name>A0A7C9HXE0_9DEIO</name>
<dbReference type="RefSeq" id="WP_157458452.1">
    <property type="nucleotide sequence ID" value="NZ_WQLB01000006.1"/>
</dbReference>
<comment type="caution">
    <text evidence="2">The sequence shown here is derived from an EMBL/GenBank/DDBJ whole genome shotgun (WGS) entry which is preliminary data.</text>
</comment>
<evidence type="ECO:0000313" key="2">
    <source>
        <dbReference type="EMBL" id="MVN86390.1"/>
    </source>
</evidence>
<evidence type="ECO:0000313" key="3">
    <source>
        <dbReference type="Proteomes" id="UP000483286"/>
    </source>
</evidence>
<protein>
    <submittedName>
        <fullName evidence="2">Phage tail protein</fullName>
    </submittedName>
</protein>
<dbReference type="Gene3D" id="3.90.1340.10">
    <property type="entry name" value="Phage tail collar domain"/>
    <property type="match status" value="1"/>
</dbReference>
<feature type="domain" description="Phage tail collar" evidence="1">
    <location>
        <begin position="7"/>
        <end position="63"/>
    </location>
</feature>
<gene>
    <name evidence="2" type="ORF">GO986_06385</name>
</gene>
<proteinExistence type="predicted"/>
<sequence length="169" mass="17412">MQEPYIGTIQICSFPFAPKGWAFCQGQTLPIAQNQALFAILGTSYGGDGRTTFALPDLRGRVPLHFGTQGNLTVTVGQTGGAPTHTLSQNELPQHTHGLQASSQAASTTLPDGAALASAPLYVTSGGSLSALANTTLSPAGGSQPHNNMPPVLALNFIIALQGIFPSRS</sequence>
<dbReference type="EMBL" id="WQLB01000006">
    <property type="protein sequence ID" value="MVN86390.1"/>
    <property type="molecule type" value="Genomic_DNA"/>
</dbReference>
<dbReference type="InterPro" id="IPR011083">
    <property type="entry name" value="Phage_tail_collar_dom"/>
</dbReference>
<dbReference type="SUPFAM" id="SSF88874">
    <property type="entry name" value="Receptor-binding domain of short tail fibre protein gp12"/>
    <property type="match status" value="1"/>
</dbReference>
<accession>A0A7C9HXE0</accession>
<dbReference type="Pfam" id="PF07484">
    <property type="entry name" value="Collar"/>
    <property type="match status" value="1"/>
</dbReference>
<reference evidence="2 3" key="1">
    <citation type="submission" date="2019-12" db="EMBL/GenBank/DDBJ databases">
        <title>Deinococcus sp. HMF7620 Genome sequencing and assembly.</title>
        <authorList>
            <person name="Kang H."/>
            <person name="Kim H."/>
            <person name="Joh K."/>
        </authorList>
    </citation>
    <scope>NUCLEOTIDE SEQUENCE [LARGE SCALE GENOMIC DNA]</scope>
    <source>
        <strain evidence="2 3">HMF7620</strain>
    </source>
</reference>